<dbReference type="InterPro" id="IPR029787">
    <property type="entry name" value="Nucleotide_cyclase"/>
</dbReference>
<dbReference type="SUPFAM" id="SSF158472">
    <property type="entry name" value="HAMP domain-like"/>
    <property type="match status" value="1"/>
</dbReference>
<dbReference type="Gene3D" id="3.20.20.450">
    <property type="entry name" value="EAL domain"/>
    <property type="match status" value="1"/>
</dbReference>
<dbReference type="CDD" id="cd06225">
    <property type="entry name" value="HAMP"/>
    <property type="match status" value="1"/>
</dbReference>
<dbReference type="Gene3D" id="3.30.70.270">
    <property type="match status" value="1"/>
</dbReference>
<dbReference type="InterPro" id="IPR035919">
    <property type="entry name" value="EAL_sf"/>
</dbReference>
<dbReference type="EMBL" id="JBEPLJ010000019">
    <property type="protein sequence ID" value="MET3588090.1"/>
    <property type="molecule type" value="Genomic_DNA"/>
</dbReference>
<keyword evidence="1" id="KW-1133">Transmembrane helix</keyword>
<keyword evidence="6" id="KW-1185">Reference proteome</keyword>
<evidence type="ECO:0000259" key="3">
    <source>
        <dbReference type="PROSITE" id="PS50885"/>
    </source>
</evidence>
<keyword evidence="1" id="KW-0472">Membrane</keyword>
<keyword evidence="1" id="KW-0812">Transmembrane</keyword>
<dbReference type="SMART" id="SM00052">
    <property type="entry name" value="EAL"/>
    <property type="match status" value="1"/>
</dbReference>
<dbReference type="InterPro" id="IPR052155">
    <property type="entry name" value="Biofilm_reg_signaling"/>
</dbReference>
<dbReference type="RefSeq" id="WP_247245810.1">
    <property type="nucleotide sequence ID" value="NZ_JALJRA010000020.1"/>
</dbReference>
<dbReference type="PROSITE" id="PS50887">
    <property type="entry name" value="GGDEF"/>
    <property type="match status" value="1"/>
</dbReference>
<comment type="caution">
    <text evidence="5">The sequence shown here is derived from an EMBL/GenBank/DDBJ whole genome shotgun (WGS) entry which is preliminary data.</text>
</comment>
<proteinExistence type="predicted"/>
<feature type="domain" description="HAMP" evidence="3">
    <location>
        <begin position="239"/>
        <end position="292"/>
    </location>
</feature>
<feature type="domain" description="EAL" evidence="2">
    <location>
        <begin position="479"/>
        <end position="728"/>
    </location>
</feature>
<dbReference type="Pfam" id="PF00672">
    <property type="entry name" value="HAMP"/>
    <property type="match status" value="1"/>
</dbReference>
<dbReference type="SMART" id="SM00304">
    <property type="entry name" value="HAMP"/>
    <property type="match status" value="1"/>
</dbReference>
<dbReference type="Proteomes" id="UP001549031">
    <property type="component" value="Unassembled WGS sequence"/>
</dbReference>
<dbReference type="PROSITE" id="PS50883">
    <property type="entry name" value="EAL"/>
    <property type="match status" value="1"/>
</dbReference>
<dbReference type="CDD" id="cd01949">
    <property type="entry name" value="GGDEF"/>
    <property type="match status" value="1"/>
</dbReference>
<feature type="transmembrane region" description="Helical" evidence="1">
    <location>
        <begin position="215"/>
        <end position="238"/>
    </location>
</feature>
<dbReference type="SUPFAM" id="SSF55073">
    <property type="entry name" value="Nucleotide cyclase"/>
    <property type="match status" value="1"/>
</dbReference>
<feature type="transmembrane region" description="Helical" evidence="1">
    <location>
        <begin position="31"/>
        <end position="53"/>
    </location>
</feature>
<dbReference type="PANTHER" id="PTHR44757">
    <property type="entry name" value="DIGUANYLATE CYCLASE DGCP"/>
    <property type="match status" value="1"/>
</dbReference>
<organism evidence="5 6">
    <name type="scientific">Pseudorhizobium tarimense</name>
    <dbReference type="NCBI Taxonomy" id="1079109"/>
    <lineage>
        <taxon>Bacteria</taxon>
        <taxon>Pseudomonadati</taxon>
        <taxon>Pseudomonadota</taxon>
        <taxon>Alphaproteobacteria</taxon>
        <taxon>Hyphomicrobiales</taxon>
        <taxon>Rhizobiaceae</taxon>
        <taxon>Rhizobium/Agrobacterium group</taxon>
        <taxon>Pseudorhizobium</taxon>
    </lineage>
</organism>
<name>A0ABV2HC12_9HYPH</name>
<evidence type="ECO:0000259" key="4">
    <source>
        <dbReference type="PROSITE" id="PS50887"/>
    </source>
</evidence>
<dbReference type="InterPro" id="IPR003660">
    <property type="entry name" value="HAMP_dom"/>
</dbReference>
<evidence type="ECO:0000259" key="2">
    <source>
        <dbReference type="PROSITE" id="PS50883"/>
    </source>
</evidence>
<protein>
    <submittedName>
        <fullName evidence="5">Diguanylate cyclase (GGDEF)-like protein</fullName>
    </submittedName>
</protein>
<dbReference type="InterPro" id="IPR043128">
    <property type="entry name" value="Rev_trsase/Diguanyl_cyclase"/>
</dbReference>
<dbReference type="SUPFAM" id="SSF141868">
    <property type="entry name" value="EAL domain-like"/>
    <property type="match status" value="1"/>
</dbReference>
<sequence>MTAFEGDEEMEAKEASSVPLPWHQSLFGKTAAFLMLAIVLAYCIGASAGWFMLQRDAHEQWRRQAAMNAQIATSTIRSIYTFVAVETDPLGQIQRIISERPIGDDQSVLETGFIPSDVLALAAAQTRHEIWLFGNSPAGERISLATARTNETGDLIRFDEEPELWSGIYQGFASIGEERHYVAALPVTKADGDVQGLIVTSIGQAEELLETQRQLLWRTIGALVAILIVTAGAVALLLRKALRPLPWLMASLTRIAHGDTSGTVPFQKRRDEIGRLATAIETLRAAVVERESLRQMKETSKQLEHLAHHDALTGLPNRAYFNKRLKQSVVASTAQGQRFNLLLIDLDKFKAANDSFGHAVGDALLVSVAERISLLLETEDFVARLGGDEFAIIQPIKTGSLPEASRLSKALIEALSTPFTILGHDVRIGASIGIAKIDSEISESDLLRLADVALYDAKAAGKGTYRFYKDGMVMAGANRYALERDIEKAIEQDELELHYQPIVRCKDEGVVGFEALIRWNHPGLGLVGPADFIPMAEETGQIIRIGRWVFERACRDAASLPSDLYVSINVSAHQLHQANFIDFLKEELQENTLAPARIEIELTESQSLSDPQINQAVHHLKALGVGISLDDFGTGHSTLANLLELPVDRIKIDRRFVRDIQNDWRKQAIVQGMVESAAMLDLCVTAEGVESLAQHLELVRLGCGFAQGFNYGRPRPLPLVLVSSPPGHPLQTANGTR</sequence>
<evidence type="ECO:0000256" key="1">
    <source>
        <dbReference type="SAM" id="Phobius"/>
    </source>
</evidence>
<dbReference type="Pfam" id="PF00563">
    <property type="entry name" value="EAL"/>
    <property type="match status" value="1"/>
</dbReference>
<dbReference type="InterPro" id="IPR000160">
    <property type="entry name" value="GGDEF_dom"/>
</dbReference>
<dbReference type="PANTHER" id="PTHR44757:SF2">
    <property type="entry name" value="BIOFILM ARCHITECTURE MAINTENANCE PROTEIN MBAA"/>
    <property type="match status" value="1"/>
</dbReference>
<dbReference type="CDD" id="cd01948">
    <property type="entry name" value="EAL"/>
    <property type="match status" value="1"/>
</dbReference>
<evidence type="ECO:0000313" key="5">
    <source>
        <dbReference type="EMBL" id="MET3588090.1"/>
    </source>
</evidence>
<dbReference type="SMART" id="SM00267">
    <property type="entry name" value="GGDEF"/>
    <property type="match status" value="1"/>
</dbReference>
<dbReference type="PROSITE" id="PS50885">
    <property type="entry name" value="HAMP"/>
    <property type="match status" value="1"/>
</dbReference>
<gene>
    <name evidence="5" type="ORF">ABID21_004223</name>
</gene>
<accession>A0ABV2HC12</accession>
<dbReference type="NCBIfam" id="TIGR00254">
    <property type="entry name" value="GGDEF"/>
    <property type="match status" value="1"/>
</dbReference>
<feature type="domain" description="GGDEF" evidence="4">
    <location>
        <begin position="337"/>
        <end position="470"/>
    </location>
</feature>
<dbReference type="InterPro" id="IPR001633">
    <property type="entry name" value="EAL_dom"/>
</dbReference>
<evidence type="ECO:0000313" key="6">
    <source>
        <dbReference type="Proteomes" id="UP001549031"/>
    </source>
</evidence>
<dbReference type="Gene3D" id="6.10.340.10">
    <property type="match status" value="1"/>
</dbReference>
<dbReference type="Pfam" id="PF00990">
    <property type="entry name" value="GGDEF"/>
    <property type="match status" value="1"/>
</dbReference>
<reference evidence="5 6" key="1">
    <citation type="submission" date="2024-06" db="EMBL/GenBank/DDBJ databases">
        <title>Genomic Encyclopedia of Type Strains, Phase IV (KMG-IV): sequencing the most valuable type-strain genomes for metagenomic binning, comparative biology and taxonomic classification.</title>
        <authorList>
            <person name="Goeker M."/>
        </authorList>
    </citation>
    <scope>NUCLEOTIDE SEQUENCE [LARGE SCALE GENOMIC DNA]</scope>
    <source>
        <strain evidence="5 6">DSM 105042</strain>
    </source>
</reference>